<feature type="transmembrane region" description="Helical" evidence="9">
    <location>
        <begin position="354"/>
        <end position="373"/>
    </location>
</feature>
<feature type="transmembrane region" description="Helical" evidence="9">
    <location>
        <begin position="294"/>
        <end position="314"/>
    </location>
</feature>
<evidence type="ECO:0000256" key="5">
    <source>
        <dbReference type="ARBA" id="ARBA00022692"/>
    </source>
</evidence>
<dbReference type="Proteomes" id="UP001426770">
    <property type="component" value="Unassembled WGS sequence"/>
</dbReference>
<feature type="transmembrane region" description="Helical" evidence="9">
    <location>
        <begin position="320"/>
        <end position="342"/>
    </location>
</feature>
<comment type="caution">
    <text evidence="11">The sequence shown here is derived from an EMBL/GenBank/DDBJ whole genome shotgun (WGS) entry which is preliminary data.</text>
</comment>
<evidence type="ECO:0000256" key="6">
    <source>
        <dbReference type="ARBA" id="ARBA00022989"/>
    </source>
</evidence>
<evidence type="ECO:0000256" key="2">
    <source>
        <dbReference type="ARBA" id="ARBA00022448"/>
    </source>
</evidence>
<dbReference type="RefSeq" id="WP_286215450.1">
    <property type="nucleotide sequence ID" value="NZ_AP027736.1"/>
</dbReference>
<evidence type="ECO:0000256" key="3">
    <source>
        <dbReference type="ARBA" id="ARBA00022449"/>
    </source>
</evidence>
<evidence type="ECO:0000256" key="8">
    <source>
        <dbReference type="ARBA" id="ARBA00023136"/>
    </source>
</evidence>
<keyword evidence="6 9" id="KW-1133">Transmembrane helix</keyword>
<keyword evidence="8 9" id="KW-0472">Membrane</keyword>
<feature type="transmembrane region" description="Helical" evidence="9">
    <location>
        <begin position="204"/>
        <end position="223"/>
    </location>
</feature>
<keyword evidence="5 9" id="KW-0812">Transmembrane</keyword>
<evidence type="ECO:0000313" key="11">
    <source>
        <dbReference type="EMBL" id="GAA5519745.1"/>
    </source>
</evidence>
<evidence type="ECO:0000256" key="4">
    <source>
        <dbReference type="ARBA" id="ARBA00022475"/>
    </source>
</evidence>
<evidence type="ECO:0000256" key="1">
    <source>
        <dbReference type="ARBA" id="ARBA00004651"/>
    </source>
</evidence>
<dbReference type="InterPro" id="IPR006153">
    <property type="entry name" value="Cation/H_exchanger_TM"/>
</dbReference>
<feature type="transmembrane region" description="Helical" evidence="9">
    <location>
        <begin position="31"/>
        <end position="50"/>
    </location>
</feature>
<keyword evidence="4" id="KW-1003">Cell membrane</keyword>
<dbReference type="Gene3D" id="1.20.1530.20">
    <property type="match status" value="1"/>
</dbReference>
<dbReference type="EMBL" id="BAABRR010000013">
    <property type="protein sequence ID" value="GAA5519745.1"/>
    <property type="molecule type" value="Genomic_DNA"/>
</dbReference>
<evidence type="ECO:0000313" key="12">
    <source>
        <dbReference type="Proteomes" id="UP001426770"/>
    </source>
</evidence>
<keyword evidence="7" id="KW-0406">Ion transport</keyword>
<dbReference type="Pfam" id="PF00999">
    <property type="entry name" value="Na_H_Exchanger"/>
    <property type="match status" value="1"/>
</dbReference>
<feature type="transmembrane region" description="Helical" evidence="9">
    <location>
        <begin position="65"/>
        <end position="85"/>
    </location>
</feature>
<organism evidence="11 12">
    <name type="scientific">Demequina sediminis</name>
    <dbReference type="NCBI Taxonomy" id="1930058"/>
    <lineage>
        <taxon>Bacteria</taxon>
        <taxon>Bacillati</taxon>
        <taxon>Actinomycetota</taxon>
        <taxon>Actinomycetes</taxon>
        <taxon>Micrococcales</taxon>
        <taxon>Demequinaceae</taxon>
        <taxon>Demequina</taxon>
    </lineage>
</organism>
<keyword evidence="3" id="KW-0050">Antiport</keyword>
<keyword evidence="2" id="KW-0813">Transport</keyword>
<feature type="transmembrane region" description="Helical" evidence="9">
    <location>
        <begin position="6"/>
        <end position="24"/>
    </location>
</feature>
<gene>
    <name evidence="11" type="primary">nhaP2</name>
    <name evidence="11" type="ORF">Lsed01_02200</name>
</gene>
<dbReference type="PANTHER" id="PTHR32507">
    <property type="entry name" value="NA(+)/H(+) ANTIPORTER 1"/>
    <property type="match status" value="1"/>
</dbReference>
<feature type="transmembrane region" description="Helical" evidence="9">
    <location>
        <begin position="174"/>
        <end position="197"/>
    </location>
</feature>
<comment type="subcellular location">
    <subcellularLocation>
        <location evidence="1">Cell membrane</location>
        <topology evidence="1">Multi-pass membrane protein</topology>
    </subcellularLocation>
</comment>
<feature type="transmembrane region" description="Helical" evidence="9">
    <location>
        <begin position="243"/>
        <end position="274"/>
    </location>
</feature>
<dbReference type="InterPro" id="IPR038770">
    <property type="entry name" value="Na+/solute_symporter_sf"/>
</dbReference>
<feature type="transmembrane region" description="Helical" evidence="9">
    <location>
        <begin position="385"/>
        <end position="407"/>
    </location>
</feature>
<protein>
    <submittedName>
        <fullName evidence="11">K(+)/H(+) antiporter NhaP2</fullName>
    </submittedName>
</protein>
<dbReference type="PANTHER" id="PTHR32507:SF8">
    <property type="entry name" value="CNH1P"/>
    <property type="match status" value="1"/>
</dbReference>
<proteinExistence type="predicted"/>
<evidence type="ECO:0000259" key="10">
    <source>
        <dbReference type="Pfam" id="PF00999"/>
    </source>
</evidence>
<accession>A0ABP9WIS5</accession>
<evidence type="ECO:0000256" key="7">
    <source>
        <dbReference type="ARBA" id="ARBA00023065"/>
    </source>
</evidence>
<sequence length="424" mass="44959">MIELDPVPLTYLAVGVATLLAALLPRLLRAAPLSMPMLFVAAGIVVFALIPDLPDPDPLAHPEVAVHLTELCVIISLMGAGLALNRPLGWRRWSSTWRLLGITMPLSMIAVGLLGWTMLGLGVAAAVLIAAVLAPTDPVLASEVQVSKPAQDPEHDDDEVRFALTSEAGLNDGLAFLFTWAAVGIAIAGIAPSGWLGHWLAVDLVWRIAAGVGMGAACGWLLGRMLFSTASERRRITDGAHGFIALAATFLTYGLTELVHGYGFIAVFVAALVLRSNARHHDYVRVLHGFVEQIERLLTVAVLVLVGGAVSRGALEGIGLIDIVFVAAVLLVVRPLAGWIGLAGGVTRRRERMVIAFFGVRGVGSLFYLAFALQEANFPGGDRLWAVTLLAVLGSVILHGITATPAMRSLDRRHGRLPEEPAPA</sequence>
<feature type="domain" description="Cation/H+ exchanger transmembrane" evidence="10">
    <location>
        <begin position="19"/>
        <end position="407"/>
    </location>
</feature>
<feature type="transmembrane region" description="Helical" evidence="9">
    <location>
        <begin position="106"/>
        <end position="134"/>
    </location>
</feature>
<name>A0ABP9WIS5_9MICO</name>
<reference evidence="11 12" key="1">
    <citation type="submission" date="2024-02" db="EMBL/GenBank/DDBJ databases">
        <title>Lysinimicrobium sediminis NBRC 112286.</title>
        <authorList>
            <person name="Ichikawa N."/>
            <person name="Katano-Makiyama Y."/>
            <person name="Hidaka K."/>
        </authorList>
    </citation>
    <scope>NUCLEOTIDE SEQUENCE [LARGE SCALE GENOMIC DNA]</scope>
    <source>
        <strain evidence="11 12">NBRC 112286</strain>
    </source>
</reference>
<keyword evidence="12" id="KW-1185">Reference proteome</keyword>
<evidence type="ECO:0000256" key="9">
    <source>
        <dbReference type="SAM" id="Phobius"/>
    </source>
</evidence>